<dbReference type="InterPro" id="IPR018247">
    <property type="entry name" value="EF_Hand_1_Ca_BS"/>
</dbReference>
<feature type="signal peptide" evidence="3">
    <location>
        <begin position="1"/>
        <end position="26"/>
    </location>
</feature>
<dbReference type="CDD" id="cd00051">
    <property type="entry name" value="EFh"/>
    <property type="match status" value="1"/>
</dbReference>
<evidence type="ECO:0000313" key="5">
    <source>
        <dbReference type="EMBL" id="CAE0529226.1"/>
    </source>
</evidence>
<gene>
    <name evidence="5" type="ORF">EHUX00137_LOCUS4801</name>
</gene>
<name>A0A7S3RMR0_EMIHU</name>
<dbReference type="EMBL" id="HBIR01007026">
    <property type="protein sequence ID" value="CAE0529226.1"/>
    <property type="molecule type" value="Transcribed_RNA"/>
</dbReference>
<dbReference type="PROSITE" id="PS00018">
    <property type="entry name" value="EF_HAND_1"/>
    <property type="match status" value="1"/>
</dbReference>
<evidence type="ECO:0000256" key="2">
    <source>
        <dbReference type="SAM" id="MobiDB-lite"/>
    </source>
</evidence>
<feature type="domain" description="EF-hand" evidence="4">
    <location>
        <begin position="149"/>
        <end position="175"/>
    </location>
</feature>
<feature type="compositionally biased region" description="Gly residues" evidence="2">
    <location>
        <begin position="91"/>
        <end position="106"/>
    </location>
</feature>
<feature type="domain" description="EF-hand" evidence="4">
    <location>
        <begin position="108"/>
        <end position="143"/>
    </location>
</feature>
<keyword evidence="3" id="KW-0732">Signal</keyword>
<evidence type="ECO:0000256" key="3">
    <source>
        <dbReference type="SAM" id="SignalP"/>
    </source>
</evidence>
<dbReference type="GO" id="GO:0005509">
    <property type="term" value="F:calcium ion binding"/>
    <property type="evidence" value="ECO:0007669"/>
    <property type="project" value="InterPro"/>
</dbReference>
<feature type="chain" id="PRO_5031129891" description="EF-hand domain-containing protein" evidence="3">
    <location>
        <begin position="27"/>
        <end position="186"/>
    </location>
</feature>
<keyword evidence="1" id="KW-0106">Calcium</keyword>
<sequence>MRGRIVGMSIMLLLATALTASGAADAAAQKAVRMRTKRQLTQILSDLAIEVPEGADIYALREIALKQDAIPKWESKFPEKIKRPTPTSGGQRRGGAGAGAAGGGRGSPPDNMAEMLFPMLDKNNDGKLSQQEMSEMGKMAGGGYGPREFAHIDKNRDGFVDRPEADKFFAQMAAMMKQNMRGKDEV</sequence>
<dbReference type="Gene3D" id="1.10.238.10">
    <property type="entry name" value="EF-hand"/>
    <property type="match status" value="1"/>
</dbReference>
<evidence type="ECO:0000259" key="4">
    <source>
        <dbReference type="PROSITE" id="PS50222"/>
    </source>
</evidence>
<dbReference type="InterPro" id="IPR011992">
    <property type="entry name" value="EF-hand-dom_pair"/>
</dbReference>
<protein>
    <recommendedName>
        <fullName evidence="4">EF-hand domain-containing protein</fullName>
    </recommendedName>
</protein>
<dbReference type="AlphaFoldDB" id="A0A7S3RMR0"/>
<dbReference type="InterPro" id="IPR002048">
    <property type="entry name" value="EF_hand_dom"/>
</dbReference>
<feature type="region of interest" description="Disordered" evidence="2">
    <location>
        <begin position="76"/>
        <end position="110"/>
    </location>
</feature>
<reference evidence="5" key="1">
    <citation type="submission" date="2021-01" db="EMBL/GenBank/DDBJ databases">
        <authorList>
            <person name="Corre E."/>
            <person name="Pelletier E."/>
            <person name="Niang G."/>
            <person name="Scheremetjew M."/>
            <person name="Finn R."/>
            <person name="Kale V."/>
            <person name="Holt S."/>
            <person name="Cochrane G."/>
            <person name="Meng A."/>
            <person name="Brown T."/>
            <person name="Cohen L."/>
        </authorList>
    </citation>
    <scope>NUCLEOTIDE SEQUENCE</scope>
    <source>
        <strain evidence="5">379</strain>
    </source>
</reference>
<accession>A0A7S3RMR0</accession>
<organism evidence="5">
    <name type="scientific">Emiliania huxleyi</name>
    <name type="common">Coccolithophore</name>
    <name type="synonym">Pontosphaera huxleyi</name>
    <dbReference type="NCBI Taxonomy" id="2903"/>
    <lineage>
        <taxon>Eukaryota</taxon>
        <taxon>Haptista</taxon>
        <taxon>Haptophyta</taxon>
        <taxon>Prymnesiophyceae</taxon>
        <taxon>Isochrysidales</taxon>
        <taxon>Noelaerhabdaceae</taxon>
        <taxon>Emiliania</taxon>
    </lineage>
</organism>
<proteinExistence type="predicted"/>
<dbReference type="PROSITE" id="PS50222">
    <property type="entry name" value="EF_HAND_2"/>
    <property type="match status" value="2"/>
</dbReference>
<dbReference type="SMART" id="SM00054">
    <property type="entry name" value="EFh"/>
    <property type="match status" value="2"/>
</dbReference>
<dbReference type="SUPFAM" id="SSF47473">
    <property type="entry name" value="EF-hand"/>
    <property type="match status" value="1"/>
</dbReference>
<dbReference type="Pfam" id="PF13202">
    <property type="entry name" value="EF-hand_5"/>
    <property type="match status" value="2"/>
</dbReference>
<evidence type="ECO:0000256" key="1">
    <source>
        <dbReference type="ARBA" id="ARBA00022837"/>
    </source>
</evidence>